<dbReference type="RefSeq" id="WP_286002110.1">
    <property type="nucleotide sequence ID" value="NZ_CP127295.1"/>
</dbReference>
<dbReference type="GO" id="GO:0006310">
    <property type="term" value="P:DNA recombination"/>
    <property type="evidence" value="ECO:0007669"/>
    <property type="project" value="UniProtKB-KW"/>
</dbReference>
<evidence type="ECO:0000259" key="6">
    <source>
        <dbReference type="PROSITE" id="PS51900"/>
    </source>
</evidence>
<dbReference type="Gene3D" id="1.10.150.130">
    <property type="match status" value="1"/>
</dbReference>
<sequence length="411" mass="46833">MGHIQDRWYRQARHPETGRLLFNDKDKPVMERSELYGIGLRYKVRYLDPDNNERSKSFADKQKKRAENFLIEVESDKREGKYVDPQSGRVLFSVVADRWVAAQTFDHTTRERVISRLANHLKPFFKAKTIGAVKPSDVQAWLRWLQDRGVSTRSRVLYFTHLVSILSFAKEDKLIVSNPAQASSVTRPRADLRQVQPWRPERAQAVLKALPVRFKPVVRIPAGIGLRQGEVFGFSLDDVDRERNVAQIERQVRIVDNVLCFAPPKRGKTREVPMGGELLAALDEYAEQFPATEITLPWVHPEGKPVTVKLLMVDYDGLPFRRGGFRLSVWLPALKKAGIEKPTRADGMHALRHLYASVLLDAGESIKALSSYLGHSDPGFTLRVYTHLLPTSHERTRKAVDCLLSHIGQTC</sequence>
<evidence type="ECO:0000313" key="7">
    <source>
        <dbReference type="EMBL" id="WIY05830.1"/>
    </source>
</evidence>
<protein>
    <submittedName>
        <fullName evidence="7">Site-specific integrase</fullName>
    </submittedName>
</protein>
<dbReference type="Gene3D" id="1.10.443.10">
    <property type="entry name" value="Intergrase catalytic core"/>
    <property type="match status" value="1"/>
</dbReference>
<dbReference type="PANTHER" id="PTHR30349">
    <property type="entry name" value="PHAGE INTEGRASE-RELATED"/>
    <property type="match status" value="1"/>
</dbReference>
<accession>A0A9Y2JXL2</accession>
<gene>
    <name evidence="7" type="ORF">QRX60_19025</name>
</gene>
<evidence type="ECO:0000259" key="5">
    <source>
        <dbReference type="PROSITE" id="PS51898"/>
    </source>
</evidence>
<dbReference type="SUPFAM" id="SSF56349">
    <property type="entry name" value="DNA breaking-rejoining enzymes"/>
    <property type="match status" value="1"/>
</dbReference>
<proteinExistence type="inferred from homology"/>
<dbReference type="PROSITE" id="PS51900">
    <property type="entry name" value="CB"/>
    <property type="match status" value="1"/>
</dbReference>
<dbReference type="AlphaFoldDB" id="A0A9Y2JXL2"/>
<dbReference type="KEGG" id="amog:QRX60_19025"/>
<evidence type="ECO:0000256" key="4">
    <source>
        <dbReference type="PROSITE-ProRule" id="PRU01248"/>
    </source>
</evidence>
<dbReference type="InterPro" id="IPR044068">
    <property type="entry name" value="CB"/>
</dbReference>
<organism evidence="7 8">
    <name type="scientific">Amycolatopsis mongoliensis</name>
    <dbReference type="NCBI Taxonomy" id="715475"/>
    <lineage>
        <taxon>Bacteria</taxon>
        <taxon>Bacillati</taxon>
        <taxon>Actinomycetota</taxon>
        <taxon>Actinomycetes</taxon>
        <taxon>Pseudonocardiales</taxon>
        <taxon>Pseudonocardiaceae</taxon>
        <taxon>Amycolatopsis</taxon>
    </lineage>
</organism>
<evidence type="ECO:0000256" key="1">
    <source>
        <dbReference type="ARBA" id="ARBA00008857"/>
    </source>
</evidence>
<dbReference type="Proteomes" id="UP001239397">
    <property type="component" value="Chromosome"/>
</dbReference>
<dbReference type="InterPro" id="IPR011010">
    <property type="entry name" value="DNA_brk_join_enz"/>
</dbReference>
<dbReference type="GO" id="GO:0003677">
    <property type="term" value="F:DNA binding"/>
    <property type="evidence" value="ECO:0007669"/>
    <property type="project" value="UniProtKB-UniRule"/>
</dbReference>
<dbReference type="InterPro" id="IPR013762">
    <property type="entry name" value="Integrase-like_cat_sf"/>
</dbReference>
<dbReference type="InterPro" id="IPR050090">
    <property type="entry name" value="Tyrosine_recombinase_XerCD"/>
</dbReference>
<evidence type="ECO:0000256" key="3">
    <source>
        <dbReference type="ARBA" id="ARBA00023172"/>
    </source>
</evidence>
<dbReference type="InterPro" id="IPR010998">
    <property type="entry name" value="Integrase_recombinase_N"/>
</dbReference>
<dbReference type="Pfam" id="PF00589">
    <property type="entry name" value="Phage_integrase"/>
    <property type="match status" value="1"/>
</dbReference>
<dbReference type="Pfam" id="PF22022">
    <property type="entry name" value="Phage_int_M"/>
    <property type="match status" value="1"/>
</dbReference>
<dbReference type="CDD" id="cd01189">
    <property type="entry name" value="INT_ICEBs1_C_like"/>
    <property type="match status" value="1"/>
</dbReference>
<dbReference type="InterPro" id="IPR053876">
    <property type="entry name" value="Phage_int_M"/>
</dbReference>
<comment type="similarity">
    <text evidence="1">Belongs to the 'phage' integrase family.</text>
</comment>
<keyword evidence="8" id="KW-1185">Reference proteome</keyword>
<name>A0A9Y2JXL2_9PSEU</name>
<keyword evidence="2 4" id="KW-0238">DNA-binding</keyword>
<dbReference type="EMBL" id="CP127295">
    <property type="protein sequence ID" value="WIY05830.1"/>
    <property type="molecule type" value="Genomic_DNA"/>
</dbReference>
<evidence type="ECO:0000256" key="2">
    <source>
        <dbReference type="ARBA" id="ARBA00023125"/>
    </source>
</evidence>
<dbReference type="PANTHER" id="PTHR30349:SF64">
    <property type="entry name" value="PROPHAGE INTEGRASE INTD-RELATED"/>
    <property type="match status" value="1"/>
</dbReference>
<dbReference type="GO" id="GO:0015074">
    <property type="term" value="P:DNA integration"/>
    <property type="evidence" value="ECO:0007669"/>
    <property type="project" value="InterPro"/>
</dbReference>
<keyword evidence="3" id="KW-0233">DNA recombination</keyword>
<evidence type="ECO:0000313" key="8">
    <source>
        <dbReference type="Proteomes" id="UP001239397"/>
    </source>
</evidence>
<dbReference type="PROSITE" id="PS51898">
    <property type="entry name" value="TYR_RECOMBINASE"/>
    <property type="match status" value="1"/>
</dbReference>
<dbReference type="InterPro" id="IPR002104">
    <property type="entry name" value="Integrase_catalytic"/>
</dbReference>
<reference evidence="7 8" key="1">
    <citation type="submission" date="2023-06" db="EMBL/GenBank/DDBJ databases">
        <authorList>
            <person name="Oyuntsetseg B."/>
            <person name="Kim S.B."/>
        </authorList>
    </citation>
    <scope>NUCLEOTIDE SEQUENCE [LARGE SCALE GENOMIC DNA]</scope>
    <source>
        <strain evidence="7 8">4-36</strain>
    </source>
</reference>
<feature type="domain" description="Core-binding (CB)" evidence="6">
    <location>
        <begin position="90"/>
        <end position="170"/>
    </location>
</feature>
<feature type="domain" description="Tyr recombinase" evidence="5">
    <location>
        <begin position="193"/>
        <end position="401"/>
    </location>
</feature>